<gene>
    <name evidence="4" type="ORF">GCM10007968_02000</name>
</gene>
<evidence type="ECO:0000259" key="3">
    <source>
        <dbReference type="Pfam" id="PF23915"/>
    </source>
</evidence>
<protein>
    <recommendedName>
        <fullName evidence="3">Alpha-amylase SusG-like C-terminal domain-containing protein</fullName>
    </recommendedName>
</protein>
<comment type="similarity">
    <text evidence="1">Belongs to the glycosyl hydrolase 13 family.</text>
</comment>
<accession>A0A917VZ52</accession>
<evidence type="ECO:0000256" key="1">
    <source>
        <dbReference type="ARBA" id="ARBA00008061"/>
    </source>
</evidence>
<feature type="domain" description="Alpha-amylase SusG-like C-terminal" evidence="3">
    <location>
        <begin position="51"/>
        <end position="115"/>
    </location>
</feature>
<dbReference type="AlphaFoldDB" id="A0A917VZ52"/>
<dbReference type="Gene3D" id="2.60.40.1180">
    <property type="entry name" value="Golgi alpha-mannosidase II"/>
    <property type="match status" value="1"/>
</dbReference>
<comment type="caution">
    <text evidence="4">The sequence shown here is derived from an EMBL/GenBank/DDBJ whole genome shotgun (WGS) entry which is preliminary data.</text>
</comment>
<dbReference type="Proteomes" id="UP000654670">
    <property type="component" value="Unassembled WGS sequence"/>
</dbReference>
<evidence type="ECO:0000256" key="2">
    <source>
        <dbReference type="ARBA" id="ARBA00023295"/>
    </source>
</evidence>
<dbReference type="RefSeq" id="WP_188800940.1">
    <property type="nucleotide sequence ID" value="NZ_BMOK01000001.1"/>
</dbReference>
<keyword evidence="2" id="KW-0326">Glycosidase</keyword>
<organism evidence="4 5">
    <name type="scientific">Sporolactobacillus putidus</name>
    <dbReference type="NCBI Taxonomy" id="492735"/>
    <lineage>
        <taxon>Bacteria</taxon>
        <taxon>Bacillati</taxon>
        <taxon>Bacillota</taxon>
        <taxon>Bacilli</taxon>
        <taxon>Bacillales</taxon>
        <taxon>Sporolactobacillaceae</taxon>
        <taxon>Sporolactobacillus</taxon>
    </lineage>
</organism>
<dbReference type="InterPro" id="IPR056300">
    <property type="entry name" value="SusG-like_C"/>
</dbReference>
<name>A0A917VZ52_9BACL</name>
<keyword evidence="2" id="KW-0378">Hydrolase</keyword>
<evidence type="ECO:0000313" key="4">
    <source>
        <dbReference type="EMBL" id="GGL41699.1"/>
    </source>
</evidence>
<dbReference type="Pfam" id="PF23915">
    <property type="entry name" value="SusG_C"/>
    <property type="match status" value="1"/>
</dbReference>
<evidence type="ECO:0000313" key="5">
    <source>
        <dbReference type="Proteomes" id="UP000654670"/>
    </source>
</evidence>
<reference evidence="4" key="2">
    <citation type="submission" date="2020-09" db="EMBL/GenBank/DDBJ databases">
        <authorList>
            <person name="Sun Q."/>
            <person name="Ohkuma M."/>
        </authorList>
    </citation>
    <scope>NUCLEOTIDE SEQUENCE</scope>
    <source>
        <strain evidence="4">JCM 15325</strain>
    </source>
</reference>
<dbReference type="EMBL" id="BMOK01000001">
    <property type="protein sequence ID" value="GGL41699.1"/>
    <property type="molecule type" value="Genomic_DNA"/>
</dbReference>
<reference evidence="4" key="1">
    <citation type="journal article" date="2014" name="Int. J. Syst. Evol. Microbiol.">
        <title>Complete genome sequence of Corynebacterium casei LMG S-19264T (=DSM 44701T), isolated from a smear-ripened cheese.</title>
        <authorList>
            <consortium name="US DOE Joint Genome Institute (JGI-PGF)"/>
            <person name="Walter F."/>
            <person name="Albersmeier A."/>
            <person name="Kalinowski J."/>
            <person name="Ruckert C."/>
        </authorList>
    </citation>
    <scope>NUCLEOTIDE SEQUENCE</scope>
    <source>
        <strain evidence="4">JCM 15325</strain>
    </source>
</reference>
<sequence>MWVQTLFPFSRKDSDPNSLLNRYRDWIHVRESSPALVKGDIQDFQTGDSRILGYTRNFKNDSVLVLNNLSGETVTVNVDKQDFKSDAALFSAFATNTINKGHQKMEITMPAYSSIFLK</sequence>
<keyword evidence="5" id="KW-1185">Reference proteome</keyword>
<dbReference type="GO" id="GO:0016798">
    <property type="term" value="F:hydrolase activity, acting on glycosyl bonds"/>
    <property type="evidence" value="ECO:0007669"/>
    <property type="project" value="UniProtKB-KW"/>
</dbReference>
<dbReference type="SUPFAM" id="SSF51011">
    <property type="entry name" value="Glycosyl hydrolase domain"/>
    <property type="match status" value="1"/>
</dbReference>
<dbReference type="InterPro" id="IPR013780">
    <property type="entry name" value="Glyco_hydro_b"/>
</dbReference>
<proteinExistence type="inferred from homology"/>